<gene>
    <name evidence="1" type="ORF">I4I82_03495</name>
</gene>
<dbReference type="Proteomes" id="UP000694300">
    <property type="component" value="Unassembled WGS sequence"/>
</dbReference>
<evidence type="ECO:0000313" key="2">
    <source>
        <dbReference type="Proteomes" id="UP000694300"/>
    </source>
</evidence>
<evidence type="ECO:0000313" key="1">
    <source>
        <dbReference type="EMBL" id="MBW0126744.1"/>
    </source>
</evidence>
<proteinExistence type="predicted"/>
<dbReference type="PROSITE" id="PS51257">
    <property type="entry name" value="PROKAR_LIPOPROTEIN"/>
    <property type="match status" value="1"/>
</dbReference>
<sequence>MAVRVGSRGALLHLVLGLPLVLALALALTAGCGAPASAPAGEDGLRRIAQRFLEPGADPVAIALDLRPADADYTAVFRPERLVDALRHYAGFWEHPAVPGPAPGQTEATTGSVTTEELQAGTGEAARFPGGFRTAAPALAPGLRIHQITFHAPGQAVGVAVAGFVEVDGQWRLVPAPWEVLLVEQPGHQH</sequence>
<organism evidence="1 2">
    <name type="scientific">Pseudonocardia oceani</name>
    <dbReference type="NCBI Taxonomy" id="2792013"/>
    <lineage>
        <taxon>Bacteria</taxon>
        <taxon>Bacillati</taxon>
        <taxon>Actinomycetota</taxon>
        <taxon>Actinomycetes</taxon>
        <taxon>Pseudonocardiales</taxon>
        <taxon>Pseudonocardiaceae</taxon>
        <taxon>Pseudonocardia</taxon>
    </lineage>
</organism>
<protein>
    <recommendedName>
        <fullName evidence="3">Mce-associated membrane protein</fullName>
    </recommendedName>
</protein>
<evidence type="ECO:0008006" key="3">
    <source>
        <dbReference type="Google" id="ProtNLM"/>
    </source>
</evidence>
<accession>A0ABS6U3D8</accession>
<reference evidence="1 2" key="1">
    <citation type="submission" date="2020-11" db="EMBL/GenBank/DDBJ databases">
        <title>Pseudonocardia abyssalis sp. nov. and Pseudonocardia oceani sp. nov., description and phylogenomic analysis of two novel actinomycetes isolated from the deep Southern Ocean.</title>
        <authorList>
            <person name="Parra J."/>
        </authorList>
    </citation>
    <scope>NUCLEOTIDE SEQUENCE [LARGE SCALE GENOMIC DNA]</scope>
    <source>
        <strain evidence="2">KRD185</strain>
    </source>
</reference>
<dbReference type="RefSeq" id="WP_218595211.1">
    <property type="nucleotide sequence ID" value="NZ_JADQDF010000001.1"/>
</dbReference>
<dbReference type="EMBL" id="JADQDF010000001">
    <property type="protein sequence ID" value="MBW0126744.1"/>
    <property type="molecule type" value="Genomic_DNA"/>
</dbReference>
<keyword evidence="2" id="KW-1185">Reference proteome</keyword>
<comment type="caution">
    <text evidence="1">The sequence shown here is derived from an EMBL/GenBank/DDBJ whole genome shotgun (WGS) entry which is preliminary data.</text>
</comment>
<name>A0ABS6U3D8_9PSEU</name>